<evidence type="ECO:0000256" key="4">
    <source>
        <dbReference type="HAMAP-Rule" id="MF_01925"/>
    </source>
</evidence>
<dbReference type="PANTHER" id="PTHR11645">
    <property type="entry name" value="PYRROLINE-5-CARBOXYLATE REDUCTASE"/>
    <property type="match status" value="1"/>
</dbReference>
<evidence type="ECO:0000259" key="7">
    <source>
        <dbReference type="Pfam" id="PF03807"/>
    </source>
</evidence>
<comment type="subcellular location">
    <subcellularLocation>
        <location evidence="4">Cytoplasm</location>
    </subcellularLocation>
</comment>
<comment type="catalytic activity">
    <reaction evidence="4">
        <text>L-proline + NAD(+) = (S)-1-pyrroline-5-carboxylate + NADH + 2 H(+)</text>
        <dbReference type="Rhea" id="RHEA:14105"/>
        <dbReference type="ChEBI" id="CHEBI:15378"/>
        <dbReference type="ChEBI" id="CHEBI:17388"/>
        <dbReference type="ChEBI" id="CHEBI:57540"/>
        <dbReference type="ChEBI" id="CHEBI:57945"/>
        <dbReference type="ChEBI" id="CHEBI:60039"/>
        <dbReference type="EC" id="1.5.1.2"/>
    </reaction>
</comment>
<evidence type="ECO:0000256" key="2">
    <source>
        <dbReference type="ARBA" id="ARBA00022857"/>
    </source>
</evidence>
<dbReference type="Gene3D" id="3.40.50.720">
    <property type="entry name" value="NAD(P)-binding Rossmann-like Domain"/>
    <property type="match status" value="1"/>
</dbReference>
<proteinExistence type="inferred from homology"/>
<accession>A0ABV2SIL4</accession>
<evidence type="ECO:0000259" key="8">
    <source>
        <dbReference type="Pfam" id="PF14748"/>
    </source>
</evidence>
<dbReference type="HAMAP" id="MF_01925">
    <property type="entry name" value="P5C_reductase"/>
    <property type="match status" value="1"/>
</dbReference>
<name>A0ABV2SIL4_9GAMM</name>
<dbReference type="InterPro" id="IPR036291">
    <property type="entry name" value="NAD(P)-bd_dom_sf"/>
</dbReference>
<comment type="similarity">
    <text evidence="1 4 6">Belongs to the pyrroline-5-carboxylate reductase family.</text>
</comment>
<comment type="caution">
    <text evidence="9">The sequence shown here is derived from an EMBL/GenBank/DDBJ whole genome shotgun (WGS) entry which is preliminary data.</text>
</comment>
<dbReference type="SUPFAM" id="SSF48179">
    <property type="entry name" value="6-phosphogluconate dehydrogenase C-terminal domain-like"/>
    <property type="match status" value="1"/>
</dbReference>
<organism evidence="9 10">
    <name type="scientific">Endozoicomonas lisbonensis</name>
    <dbReference type="NCBI Taxonomy" id="3120522"/>
    <lineage>
        <taxon>Bacteria</taxon>
        <taxon>Pseudomonadati</taxon>
        <taxon>Pseudomonadota</taxon>
        <taxon>Gammaproteobacteria</taxon>
        <taxon>Oceanospirillales</taxon>
        <taxon>Endozoicomonadaceae</taxon>
        <taxon>Endozoicomonas</taxon>
    </lineage>
</organism>
<keyword evidence="10" id="KW-1185">Reference proteome</keyword>
<dbReference type="InterPro" id="IPR000304">
    <property type="entry name" value="Pyrroline-COOH_reductase"/>
</dbReference>
<dbReference type="EC" id="1.5.1.2" evidence="4 5"/>
<feature type="domain" description="Pyrroline-5-carboxylate reductase dimerisation" evidence="8">
    <location>
        <begin position="173"/>
        <end position="277"/>
    </location>
</feature>
<evidence type="ECO:0000256" key="3">
    <source>
        <dbReference type="ARBA" id="ARBA00023002"/>
    </source>
</evidence>
<dbReference type="Gene3D" id="1.10.3730.10">
    <property type="entry name" value="ProC C-terminal domain-like"/>
    <property type="match status" value="1"/>
</dbReference>
<dbReference type="InterPro" id="IPR053790">
    <property type="entry name" value="P5CR-like_CS"/>
</dbReference>
<evidence type="ECO:0000313" key="9">
    <source>
        <dbReference type="EMBL" id="MET4757600.1"/>
    </source>
</evidence>
<evidence type="ECO:0000313" key="10">
    <source>
        <dbReference type="Proteomes" id="UP001549366"/>
    </source>
</evidence>
<protein>
    <recommendedName>
        <fullName evidence="4 5">Pyrroline-5-carboxylate reductase</fullName>
        <shortName evidence="4">P5C reductase</shortName>
        <shortName evidence="4">P5CR</shortName>
        <ecNumber evidence="4 5">1.5.1.2</ecNumber>
    </recommendedName>
    <alternativeName>
        <fullName evidence="4">PCA reductase</fullName>
    </alternativeName>
</protein>
<keyword evidence="3 4" id="KW-0560">Oxidoreductase</keyword>
<comment type="catalytic activity">
    <reaction evidence="4 6">
        <text>L-proline + NADP(+) = (S)-1-pyrroline-5-carboxylate + NADPH + 2 H(+)</text>
        <dbReference type="Rhea" id="RHEA:14109"/>
        <dbReference type="ChEBI" id="CHEBI:15378"/>
        <dbReference type="ChEBI" id="CHEBI:17388"/>
        <dbReference type="ChEBI" id="CHEBI:57783"/>
        <dbReference type="ChEBI" id="CHEBI:58349"/>
        <dbReference type="ChEBI" id="CHEBI:60039"/>
        <dbReference type="EC" id="1.5.1.2"/>
    </reaction>
</comment>
<reference evidence="9 10" key="1">
    <citation type="submission" date="2024-06" db="EMBL/GenBank/DDBJ databases">
        <title>Genomic Encyclopedia of Type Strains, Phase V (KMG-V): Genome sequencing to study the core and pangenomes of soil and plant-associated prokaryotes.</title>
        <authorList>
            <person name="Whitman W."/>
        </authorList>
    </citation>
    <scope>NUCLEOTIDE SEQUENCE [LARGE SCALE GENOMIC DNA]</scope>
    <source>
        <strain evidence="9 10">NE40</strain>
    </source>
</reference>
<dbReference type="GO" id="GO:0004735">
    <property type="term" value="F:pyrroline-5-carboxylate reductase activity"/>
    <property type="evidence" value="ECO:0007669"/>
    <property type="project" value="UniProtKB-EC"/>
</dbReference>
<dbReference type="PROSITE" id="PS00521">
    <property type="entry name" value="P5CR"/>
    <property type="match status" value="1"/>
</dbReference>
<dbReference type="InterPro" id="IPR008927">
    <property type="entry name" value="6-PGluconate_DH-like_C_sf"/>
</dbReference>
<dbReference type="Proteomes" id="UP001549366">
    <property type="component" value="Unassembled WGS sequence"/>
</dbReference>
<comment type="pathway">
    <text evidence="4 6">Amino-acid biosynthesis; L-proline biosynthesis; L-proline from L-glutamate 5-semialdehyde: step 1/1.</text>
</comment>
<keyword evidence="4" id="KW-0963">Cytoplasm</keyword>
<dbReference type="PIRSF" id="PIRSF000193">
    <property type="entry name" value="Pyrrol-5-carb_rd"/>
    <property type="match status" value="1"/>
</dbReference>
<dbReference type="PANTHER" id="PTHR11645:SF0">
    <property type="entry name" value="PYRROLINE-5-CARBOXYLATE REDUCTASE 3"/>
    <property type="match status" value="1"/>
</dbReference>
<dbReference type="Pfam" id="PF03807">
    <property type="entry name" value="F420_oxidored"/>
    <property type="match status" value="1"/>
</dbReference>
<keyword evidence="4 6" id="KW-0028">Amino-acid biosynthesis</keyword>
<feature type="domain" description="Pyrroline-5-carboxylate reductase catalytic N-terminal" evidence="7">
    <location>
        <begin position="15"/>
        <end position="109"/>
    </location>
</feature>
<dbReference type="InterPro" id="IPR028939">
    <property type="entry name" value="P5C_Rdtase_cat_N"/>
</dbReference>
<keyword evidence="2 4" id="KW-0521">NADP</keyword>
<keyword evidence="4 6" id="KW-0641">Proline biosynthesis</keyword>
<dbReference type="SUPFAM" id="SSF51735">
    <property type="entry name" value="NAD(P)-binding Rossmann-fold domains"/>
    <property type="match status" value="1"/>
</dbReference>
<dbReference type="NCBIfam" id="TIGR00112">
    <property type="entry name" value="proC"/>
    <property type="match status" value="1"/>
</dbReference>
<sequence>MTRTMSQSIKTDQSIAFIGAGNMASSIFGGLIEGGWPKGKIWATARSEATLENVKKQFGVQVTLDNHQAVRQSEIVVLCVKPQMMKAVLQDLAPTLKETKPLLISVAAGISLDSLQAWCGSSLPVVRSMPNTPSLLRCGASGLFASEQVNAEQKVITDTIFKAVGVTLWVDNEALIDSVIAVSGSGPAYYFLFMEAMTEMGVKLGLDQKTAEQLTLQTALGAAKMAVCSDVDASELRRRVTSPGGTTEQAIRAFQAGGLEQLVEQAMQAAVDRAAEMTRQLAD</sequence>
<dbReference type="InterPro" id="IPR029036">
    <property type="entry name" value="P5CR_dimer"/>
</dbReference>
<comment type="function">
    <text evidence="4">Catalyzes the reduction of 1-pyrroline-5-carboxylate (PCA) to L-proline.</text>
</comment>
<evidence type="ECO:0000256" key="1">
    <source>
        <dbReference type="ARBA" id="ARBA00005525"/>
    </source>
</evidence>
<evidence type="ECO:0000256" key="5">
    <source>
        <dbReference type="NCBIfam" id="TIGR00112"/>
    </source>
</evidence>
<evidence type="ECO:0000256" key="6">
    <source>
        <dbReference type="RuleBase" id="RU003903"/>
    </source>
</evidence>
<gene>
    <name evidence="4" type="primary">proC</name>
    <name evidence="9" type="ORF">V5J35_002792</name>
</gene>
<dbReference type="Pfam" id="PF14748">
    <property type="entry name" value="P5CR_dimer"/>
    <property type="match status" value="1"/>
</dbReference>
<dbReference type="EMBL" id="JBEWTB010000002">
    <property type="protein sequence ID" value="MET4757600.1"/>
    <property type="molecule type" value="Genomic_DNA"/>
</dbReference>